<dbReference type="EMBL" id="JACHLK010000002">
    <property type="protein sequence ID" value="MBB6558559.1"/>
    <property type="molecule type" value="Genomic_DNA"/>
</dbReference>
<dbReference type="Proteomes" id="UP000575083">
    <property type="component" value="Unassembled WGS sequence"/>
</dbReference>
<evidence type="ECO:0000313" key="4">
    <source>
        <dbReference type="Proteomes" id="UP000575083"/>
    </source>
</evidence>
<keyword evidence="4" id="KW-1185">Reference proteome</keyword>
<organism evidence="3 4">
    <name type="scientific">Acidovorax soli</name>
    <dbReference type="NCBI Taxonomy" id="592050"/>
    <lineage>
        <taxon>Bacteria</taxon>
        <taxon>Pseudomonadati</taxon>
        <taxon>Pseudomonadota</taxon>
        <taxon>Betaproteobacteria</taxon>
        <taxon>Burkholderiales</taxon>
        <taxon>Comamonadaceae</taxon>
        <taxon>Acidovorax</taxon>
    </lineage>
</organism>
<accession>A0A7X0PBG7</accession>
<dbReference type="AlphaFoldDB" id="A0A7X0PBG7"/>
<keyword evidence="2" id="KW-0472">Membrane</keyword>
<keyword evidence="2" id="KW-1133">Transmembrane helix</keyword>
<keyword evidence="2" id="KW-0812">Transmembrane</keyword>
<feature type="transmembrane region" description="Helical" evidence="2">
    <location>
        <begin position="6"/>
        <end position="26"/>
    </location>
</feature>
<feature type="region of interest" description="Disordered" evidence="1">
    <location>
        <begin position="42"/>
        <end position="72"/>
    </location>
</feature>
<protein>
    <submittedName>
        <fullName evidence="3">Uncharacterized protein</fullName>
    </submittedName>
</protein>
<reference evidence="3 4" key="1">
    <citation type="submission" date="2020-08" db="EMBL/GenBank/DDBJ databases">
        <title>Functional genomics of gut bacteria from endangered species of beetles.</title>
        <authorList>
            <person name="Carlos-Shanley C."/>
        </authorList>
    </citation>
    <scope>NUCLEOTIDE SEQUENCE [LARGE SCALE GENOMIC DNA]</scope>
    <source>
        <strain evidence="3 4">S00198</strain>
    </source>
</reference>
<dbReference type="RefSeq" id="WP_184855986.1">
    <property type="nucleotide sequence ID" value="NZ_JACHLK010000002.1"/>
</dbReference>
<comment type="caution">
    <text evidence="3">The sequence shown here is derived from an EMBL/GenBank/DDBJ whole genome shotgun (WGS) entry which is preliminary data.</text>
</comment>
<evidence type="ECO:0000256" key="1">
    <source>
        <dbReference type="SAM" id="MobiDB-lite"/>
    </source>
</evidence>
<feature type="compositionally biased region" description="Basic residues" evidence="1">
    <location>
        <begin position="63"/>
        <end position="72"/>
    </location>
</feature>
<proteinExistence type="predicted"/>
<gene>
    <name evidence="3" type="ORF">HNP48_001223</name>
</gene>
<sequence>MSWLAANPRLVTAWTVVLMLALAWLWRGHRASRERARFKPLRRPAALHAGHKGAGPAGIAKSKTARRPTLRR</sequence>
<name>A0A7X0PBG7_9BURK</name>
<evidence type="ECO:0000256" key="2">
    <source>
        <dbReference type="SAM" id="Phobius"/>
    </source>
</evidence>
<evidence type="ECO:0000313" key="3">
    <source>
        <dbReference type="EMBL" id="MBB6558559.1"/>
    </source>
</evidence>